<protein>
    <recommendedName>
        <fullName evidence="9">MARVEL domain-containing protein</fullName>
    </recommendedName>
</protein>
<organism evidence="10 11">
    <name type="scientific">Daphnia galeata</name>
    <dbReference type="NCBI Taxonomy" id="27404"/>
    <lineage>
        <taxon>Eukaryota</taxon>
        <taxon>Metazoa</taxon>
        <taxon>Ecdysozoa</taxon>
        <taxon>Arthropoda</taxon>
        <taxon>Crustacea</taxon>
        <taxon>Branchiopoda</taxon>
        <taxon>Diplostraca</taxon>
        <taxon>Cladocera</taxon>
        <taxon>Anomopoda</taxon>
        <taxon>Daphniidae</taxon>
        <taxon>Daphnia</taxon>
    </lineage>
</organism>
<dbReference type="PANTHER" id="PTHR10838">
    <property type="entry name" value="SYNAPTOGYRIN"/>
    <property type="match status" value="1"/>
</dbReference>
<evidence type="ECO:0000256" key="4">
    <source>
        <dbReference type="ARBA" id="ARBA00022989"/>
    </source>
</evidence>
<evidence type="ECO:0000259" key="9">
    <source>
        <dbReference type="PROSITE" id="PS51225"/>
    </source>
</evidence>
<evidence type="ECO:0000313" key="11">
    <source>
        <dbReference type="Proteomes" id="UP000789390"/>
    </source>
</evidence>
<evidence type="ECO:0000256" key="8">
    <source>
        <dbReference type="SAM" id="Phobius"/>
    </source>
</evidence>
<comment type="caution">
    <text evidence="10">The sequence shown here is derived from an EMBL/GenBank/DDBJ whole genome shotgun (WGS) entry which is preliminary data.</text>
</comment>
<name>A0A8J2RG70_9CRUS</name>
<evidence type="ECO:0000256" key="5">
    <source>
        <dbReference type="ARBA" id="ARBA00023136"/>
    </source>
</evidence>
<dbReference type="InterPro" id="IPR008253">
    <property type="entry name" value="Marvel"/>
</dbReference>
<comment type="similarity">
    <text evidence="2">Belongs to the synaptogyrin family.</text>
</comment>
<dbReference type="InterPro" id="IPR016579">
    <property type="entry name" value="Synaptogyrin"/>
</dbReference>
<accession>A0A8J2RG70</accession>
<feature type="transmembrane region" description="Helical" evidence="8">
    <location>
        <begin position="145"/>
        <end position="165"/>
    </location>
</feature>
<keyword evidence="11" id="KW-1185">Reference proteome</keyword>
<keyword evidence="4 8" id="KW-1133">Transmembrane helix</keyword>
<dbReference type="OrthoDB" id="10041611at2759"/>
<feature type="region of interest" description="Disordered" evidence="7">
    <location>
        <begin position="227"/>
        <end position="256"/>
    </location>
</feature>
<evidence type="ECO:0000256" key="3">
    <source>
        <dbReference type="ARBA" id="ARBA00022692"/>
    </source>
</evidence>
<dbReference type="GO" id="GO:0030672">
    <property type="term" value="C:synaptic vesicle membrane"/>
    <property type="evidence" value="ECO:0007669"/>
    <property type="project" value="TreeGrafter"/>
</dbReference>
<sequence>MEGAFGAGKAGTDFNPVEFVQRPQVILRLLNILFSIIVFGSISSKGWTFDSKKEVCLYYSDANACNYGVGIGVIAFLAAAVLLAGEYFFPQMSSVKTRRHYVIGDLAFSGFWAFLYGVGFIYLASQWTKSDSSPAASAAGNNLRAAIAFSFFSIFTWAGSSFFAYQRYRQGAESAFATAYETGMGGPGGATTPGSAGGYTSFPGMGTAADPNTIGGAGGMAGGMGGAGGGGGGYQGPPFSSAARPGTIGDYQPPTY</sequence>
<comment type="subcellular location">
    <subcellularLocation>
        <location evidence="1">Membrane</location>
        <topology evidence="1">Multi-pass membrane protein</topology>
    </subcellularLocation>
</comment>
<evidence type="ECO:0000256" key="6">
    <source>
        <dbReference type="PROSITE-ProRule" id="PRU00581"/>
    </source>
</evidence>
<evidence type="ECO:0000256" key="1">
    <source>
        <dbReference type="ARBA" id="ARBA00004141"/>
    </source>
</evidence>
<keyword evidence="5 6" id="KW-0472">Membrane</keyword>
<evidence type="ECO:0000313" key="10">
    <source>
        <dbReference type="EMBL" id="CAH0100052.1"/>
    </source>
</evidence>
<dbReference type="Pfam" id="PF01284">
    <property type="entry name" value="MARVEL"/>
    <property type="match status" value="1"/>
</dbReference>
<evidence type="ECO:0000256" key="7">
    <source>
        <dbReference type="SAM" id="MobiDB-lite"/>
    </source>
</evidence>
<evidence type="ECO:0000256" key="2">
    <source>
        <dbReference type="ARBA" id="ARBA00010252"/>
    </source>
</evidence>
<dbReference type="AlphaFoldDB" id="A0A8J2RG70"/>
<proteinExistence type="inferred from homology"/>
<dbReference type="PANTHER" id="PTHR10838:SF20">
    <property type="entry name" value="SYNAPTOGYRIN"/>
    <property type="match status" value="1"/>
</dbReference>
<gene>
    <name evidence="10" type="ORF">DGAL_LOCUS2225</name>
</gene>
<dbReference type="PROSITE" id="PS51225">
    <property type="entry name" value="MARVEL"/>
    <property type="match status" value="1"/>
</dbReference>
<feature type="transmembrane region" description="Helical" evidence="8">
    <location>
        <begin position="67"/>
        <end position="89"/>
    </location>
</feature>
<feature type="transmembrane region" description="Helical" evidence="8">
    <location>
        <begin position="101"/>
        <end position="125"/>
    </location>
</feature>
<feature type="domain" description="MARVEL" evidence="9">
    <location>
        <begin position="19"/>
        <end position="169"/>
    </location>
</feature>
<dbReference type="GO" id="GO:0031594">
    <property type="term" value="C:neuromuscular junction"/>
    <property type="evidence" value="ECO:0007669"/>
    <property type="project" value="TreeGrafter"/>
</dbReference>
<dbReference type="Proteomes" id="UP000789390">
    <property type="component" value="Unassembled WGS sequence"/>
</dbReference>
<feature type="transmembrane region" description="Helical" evidence="8">
    <location>
        <begin position="25"/>
        <end position="47"/>
    </location>
</feature>
<reference evidence="10" key="1">
    <citation type="submission" date="2021-11" db="EMBL/GenBank/DDBJ databases">
        <authorList>
            <person name="Schell T."/>
        </authorList>
    </citation>
    <scope>NUCLEOTIDE SEQUENCE</scope>
    <source>
        <strain evidence="10">M5</strain>
    </source>
</reference>
<dbReference type="EMBL" id="CAKKLH010000030">
    <property type="protein sequence ID" value="CAH0100052.1"/>
    <property type="molecule type" value="Genomic_DNA"/>
</dbReference>
<keyword evidence="3 6" id="KW-0812">Transmembrane</keyword>